<proteinExistence type="predicted"/>
<protein>
    <recommendedName>
        <fullName evidence="4">ABC-2 type transport system permease protein</fullName>
    </recommendedName>
</protein>
<feature type="transmembrane region" description="Helical" evidence="1">
    <location>
        <begin position="215"/>
        <end position="240"/>
    </location>
</feature>
<accession>A0ABP4UUF0</accession>
<keyword evidence="1" id="KW-1133">Transmembrane helix</keyword>
<name>A0ABP4UUF0_9MICO</name>
<feature type="transmembrane region" description="Helical" evidence="1">
    <location>
        <begin position="153"/>
        <end position="176"/>
    </location>
</feature>
<gene>
    <name evidence="2" type="ORF">GCM10009809_05500</name>
</gene>
<feature type="transmembrane region" description="Helical" evidence="1">
    <location>
        <begin position="358"/>
        <end position="381"/>
    </location>
</feature>
<dbReference type="Proteomes" id="UP001501138">
    <property type="component" value="Unassembled WGS sequence"/>
</dbReference>
<feature type="transmembrane region" description="Helical" evidence="1">
    <location>
        <begin position="393"/>
        <end position="412"/>
    </location>
</feature>
<organism evidence="2 3">
    <name type="scientific">Isoptericola hypogeus</name>
    <dbReference type="NCBI Taxonomy" id="300179"/>
    <lineage>
        <taxon>Bacteria</taxon>
        <taxon>Bacillati</taxon>
        <taxon>Actinomycetota</taxon>
        <taxon>Actinomycetes</taxon>
        <taxon>Micrococcales</taxon>
        <taxon>Promicromonosporaceae</taxon>
        <taxon>Isoptericola</taxon>
    </lineage>
</organism>
<keyword evidence="3" id="KW-1185">Reference proteome</keyword>
<keyword evidence="1" id="KW-0812">Transmembrane</keyword>
<feature type="transmembrane region" description="Helical" evidence="1">
    <location>
        <begin position="182"/>
        <end position="203"/>
    </location>
</feature>
<sequence length="576" mass="56012">MTGAVADRAHGGGAEGAVDDGTRVPYRRWRRWVRSLRRNTLRSRAAESGHDPHDRVYLAYGVVLLGLVYGPIAWSALAQAASALRTTEVVAAGVADGPAVARLVAGGLLALGVAGAGALAAARAGGPLWASRAEVTFALSGQFPPRAVLRRRAAALVAGAAIVGAFGATALAWGAGDDAATVLAWGACGACLAQVPLAVGAAAQTPRWRRAAWTVVGLLLGLGGLAALGAALTPAAAPAIGVACLGPDGDPAACAVDAGLAPGLATGGLLVGAGLVGLACVLLVLVSLPDEVDVDAAAAGHRRTVAAVQGLAGGESGAVADVLGPSVLSGRRATFWPSLLGRAPLVARDLLGLRRRPGALAGSAAVGVLGALLVLLGGAAASAPPAGPGAPGTALAGTTLAAVVGAALLYAASATWSGGLRALAAQPEPGTLLPGRIGRQVAAHAVVPSVVAAVVTGLGVAVATLLDAAGSAGLALGAAVPGLVLVLVLVVVLAARVWVAGATSAPSGLFTPMSTPDGDASMLVLGAWYLRGWLVVIGAAWLLHRAGPDAGLALAVVLLALAGVLVRSAVRRLATA</sequence>
<evidence type="ECO:0000256" key="1">
    <source>
        <dbReference type="SAM" id="Phobius"/>
    </source>
</evidence>
<feature type="transmembrane region" description="Helical" evidence="1">
    <location>
        <begin position="472"/>
        <end position="499"/>
    </location>
</feature>
<evidence type="ECO:0000313" key="3">
    <source>
        <dbReference type="Proteomes" id="UP001501138"/>
    </source>
</evidence>
<feature type="transmembrane region" description="Helical" evidence="1">
    <location>
        <begin position="520"/>
        <end position="544"/>
    </location>
</feature>
<reference evidence="3" key="1">
    <citation type="journal article" date="2019" name="Int. J. Syst. Evol. Microbiol.">
        <title>The Global Catalogue of Microorganisms (GCM) 10K type strain sequencing project: providing services to taxonomists for standard genome sequencing and annotation.</title>
        <authorList>
            <consortium name="The Broad Institute Genomics Platform"/>
            <consortium name="The Broad Institute Genome Sequencing Center for Infectious Disease"/>
            <person name="Wu L."/>
            <person name="Ma J."/>
        </authorList>
    </citation>
    <scope>NUCLEOTIDE SEQUENCE [LARGE SCALE GENOMIC DNA]</scope>
    <source>
        <strain evidence="3">JCM 15589</strain>
    </source>
</reference>
<feature type="transmembrane region" description="Helical" evidence="1">
    <location>
        <begin position="100"/>
        <end position="122"/>
    </location>
</feature>
<comment type="caution">
    <text evidence="2">The sequence shown here is derived from an EMBL/GenBank/DDBJ whole genome shotgun (WGS) entry which is preliminary data.</text>
</comment>
<feature type="transmembrane region" description="Helical" evidence="1">
    <location>
        <begin position="57"/>
        <end position="80"/>
    </location>
</feature>
<evidence type="ECO:0000313" key="2">
    <source>
        <dbReference type="EMBL" id="GAA1712176.1"/>
    </source>
</evidence>
<dbReference type="EMBL" id="BAAAPM010000003">
    <property type="protein sequence ID" value="GAA1712176.1"/>
    <property type="molecule type" value="Genomic_DNA"/>
</dbReference>
<keyword evidence="1" id="KW-0472">Membrane</keyword>
<feature type="transmembrane region" description="Helical" evidence="1">
    <location>
        <begin position="260"/>
        <end position="286"/>
    </location>
</feature>
<feature type="transmembrane region" description="Helical" evidence="1">
    <location>
        <begin position="441"/>
        <end position="466"/>
    </location>
</feature>
<feature type="transmembrane region" description="Helical" evidence="1">
    <location>
        <begin position="550"/>
        <end position="570"/>
    </location>
</feature>
<evidence type="ECO:0008006" key="4">
    <source>
        <dbReference type="Google" id="ProtNLM"/>
    </source>
</evidence>